<reference evidence="2 3" key="1">
    <citation type="submission" date="2018-06" db="EMBL/GenBank/DDBJ databases">
        <authorList>
            <consortium name="Pathogen Informatics"/>
            <person name="Doyle S."/>
        </authorList>
    </citation>
    <scope>NUCLEOTIDE SEQUENCE [LARGE SCALE GENOMIC DNA]</scope>
    <source>
        <strain evidence="2 3">NCTC10684</strain>
    </source>
</reference>
<feature type="transmembrane region" description="Helical" evidence="1">
    <location>
        <begin position="152"/>
        <end position="171"/>
    </location>
</feature>
<feature type="transmembrane region" description="Helical" evidence="1">
    <location>
        <begin position="21"/>
        <end position="38"/>
    </location>
</feature>
<keyword evidence="1" id="KW-0472">Membrane</keyword>
<dbReference type="Proteomes" id="UP000254701">
    <property type="component" value="Unassembled WGS sequence"/>
</dbReference>
<name>A0A380WG30_AMIAI</name>
<sequence>MKAARERARLLSRRMEMLISALMGVIALFVACGLWLAWSDPAWISNFIIEKLALPKPAQLSASTVLLLATAFLAQAGLLLWALHTLRRAFREMALHDIVGAESARLMRLSGIAFLVNAVATILAPPLVSLILSLDMPAGQRFLAISFSTHELLALILSGILIVFGHLLAVASEIDDDNKRFV</sequence>
<evidence type="ECO:0000256" key="1">
    <source>
        <dbReference type="SAM" id="Phobius"/>
    </source>
</evidence>
<evidence type="ECO:0000313" key="2">
    <source>
        <dbReference type="EMBL" id="SUU87947.1"/>
    </source>
</evidence>
<dbReference type="AlphaFoldDB" id="A0A380WG30"/>
<protein>
    <submittedName>
        <fullName evidence="2">Protein of uncharacterized function (DUF2975)</fullName>
    </submittedName>
</protein>
<dbReference type="PROSITE" id="PS51257">
    <property type="entry name" value="PROKAR_LIPOPROTEIN"/>
    <property type="match status" value="1"/>
</dbReference>
<feature type="transmembrane region" description="Helical" evidence="1">
    <location>
        <begin position="112"/>
        <end position="132"/>
    </location>
</feature>
<dbReference type="EMBL" id="UFSM01000001">
    <property type="protein sequence ID" value="SUU87947.1"/>
    <property type="molecule type" value="Genomic_DNA"/>
</dbReference>
<gene>
    <name evidence="2" type="ORF">NCTC10684_01151</name>
</gene>
<feature type="transmembrane region" description="Helical" evidence="1">
    <location>
        <begin position="58"/>
        <end position="83"/>
    </location>
</feature>
<organism evidence="2 3">
    <name type="scientific">Aminobacter aminovorans</name>
    <name type="common">Chelatobacter heintzii</name>
    <dbReference type="NCBI Taxonomy" id="83263"/>
    <lineage>
        <taxon>Bacteria</taxon>
        <taxon>Pseudomonadati</taxon>
        <taxon>Pseudomonadota</taxon>
        <taxon>Alphaproteobacteria</taxon>
        <taxon>Hyphomicrobiales</taxon>
        <taxon>Phyllobacteriaceae</taxon>
        <taxon>Aminobacter</taxon>
    </lineage>
</organism>
<evidence type="ECO:0000313" key="3">
    <source>
        <dbReference type="Proteomes" id="UP000254701"/>
    </source>
</evidence>
<proteinExistence type="predicted"/>
<keyword evidence="1" id="KW-1133">Transmembrane helix</keyword>
<accession>A0A380WG30</accession>
<keyword evidence="1" id="KW-0812">Transmembrane</keyword>